<evidence type="ECO:0000313" key="7">
    <source>
        <dbReference type="EMBL" id="RMI24485.1"/>
    </source>
</evidence>
<evidence type="ECO:0000313" key="8">
    <source>
        <dbReference type="Proteomes" id="UP000274097"/>
    </source>
</evidence>
<dbReference type="CDD" id="cd13692">
    <property type="entry name" value="PBP2_BztA"/>
    <property type="match status" value="1"/>
</dbReference>
<dbReference type="Pfam" id="PF00497">
    <property type="entry name" value="SBP_bac_3"/>
    <property type="match status" value="1"/>
</dbReference>
<evidence type="ECO:0000256" key="1">
    <source>
        <dbReference type="ARBA" id="ARBA00010333"/>
    </source>
</evidence>
<feature type="signal peptide" evidence="4">
    <location>
        <begin position="1"/>
        <end position="43"/>
    </location>
</feature>
<keyword evidence="2" id="KW-0813">Transport</keyword>
<comment type="similarity">
    <text evidence="1">Belongs to the bacterial solute-binding protein 3 family.</text>
</comment>
<dbReference type="InParanoid" id="A0A3A9JDQ0"/>
<dbReference type="PANTHER" id="PTHR30085:SF7">
    <property type="entry name" value="AMINO-ACID ABC TRANSPORTER-BINDING PROTEIN YHDW-RELATED"/>
    <property type="match status" value="1"/>
</dbReference>
<evidence type="ECO:0000313" key="6">
    <source>
        <dbReference type="EMBL" id="RKK02813.1"/>
    </source>
</evidence>
<gene>
    <name evidence="6" type="ORF">D6Z83_17775</name>
    <name evidence="7" type="ORF">EBE87_12370</name>
</gene>
<dbReference type="PANTHER" id="PTHR30085">
    <property type="entry name" value="AMINO ACID ABC TRANSPORTER PERMEASE"/>
    <property type="match status" value="1"/>
</dbReference>
<dbReference type="FunCoup" id="A0A3A9JDQ0">
    <property type="interactions" value="8"/>
</dbReference>
<dbReference type="InterPro" id="IPR051455">
    <property type="entry name" value="Bact_solute-bind_prot3"/>
</dbReference>
<dbReference type="EMBL" id="RFLX01000008">
    <property type="protein sequence ID" value="RMI24485.1"/>
    <property type="molecule type" value="Genomic_DNA"/>
</dbReference>
<dbReference type="SMART" id="SM00062">
    <property type="entry name" value="PBPb"/>
    <property type="match status" value="1"/>
</dbReference>
<evidence type="ECO:0000259" key="5">
    <source>
        <dbReference type="SMART" id="SM00062"/>
    </source>
</evidence>
<evidence type="ECO:0000313" key="9">
    <source>
        <dbReference type="Proteomes" id="UP000278036"/>
    </source>
</evidence>
<accession>A0A3A9JDQ0</accession>
<dbReference type="AlphaFoldDB" id="A0A3A9JDQ0"/>
<evidence type="ECO:0000256" key="2">
    <source>
        <dbReference type="ARBA" id="ARBA00022448"/>
    </source>
</evidence>
<dbReference type="InterPro" id="IPR001638">
    <property type="entry name" value="Solute-binding_3/MltF_N"/>
</dbReference>
<organism evidence="6 9">
    <name type="scientific">Teichococcus wenyumeiae</name>
    <dbReference type="NCBI Taxonomy" id="2478470"/>
    <lineage>
        <taxon>Bacteria</taxon>
        <taxon>Pseudomonadati</taxon>
        <taxon>Pseudomonadota</taxon>
        <taxon>Alphaproteobacteria</taxon>
        <taxon>Acetobacterales</taxon>
        <taxon>Roseomonadaceae</taxon>
        <taxon>Roseomonas</taxon>
    </lineage>
</organism>
<proteinExistence type="inferred from homology"/>
<dbReference type="EMBL" id="RAQU01000124">
    <property type="protein sequence ID" value="RKK02813.1"/>
    <property type="molecule type" value="Genomic_DNA"/>
</dbReference>
<sequence length="360" mass="38609">MQRMESRVTRPVLSAPRLSASGLALLGGITLAAALGAAAPARAQNSTDTVGAIRSRGELVCGVAGQVPGFAAPDSRGEMRGIDADTCRAVAAAVFGDARKVRFVATTPQNRFTALQSGEIDMLVRNTTWTLSREASLGLEFASINMYDGQGFLVKTASGVKSAKDLGGASICVQPGTTTELNMADYFRTQNIQFTPVVIETVEEVQKAFMAGRCDAYTTDASSLASFRATQGPNAGNYLLLPEIISKEPLGAVVRKGDFKFFDIVRWVHFAQLTAEEMGIASKNVDSFTDSNNPDVQRFVGKSGDLGKMMGLQPDWAVQVVKQVGNYGEVWERNITPLGIQRGINNLWTKGGLQYAPPMR</sequence>
<name>A0A3A9JDQ0_9PROT</name>
<feature type="chain" id="PRO_5017252387" evidence="4">
    <location>
        <begin position="44"/>
        <end position="360"/>
    </location>
</feature>
<dbReference type="SUPFAM" id="SSF53850">
    <property type="entry name" value="Periplasmic binding protein-like II"/>
    <property type="match status" value="1"/>
</dbReference>
<keyword evidence="8" id="KW-1185">Reference proteome</keyword>
<dbReference type="GO" id="GO:0006865">
    <property type="term" value="P:amino acid transport"/>
    <property type="evidence" value="ECO:0007669"/>
    <property type="project" value="TreeGrafter"/>
</dbReference>
<evidence type="ECO:0000256" key="3">
    <source>
        <dbReference type="ARBA" id="ARBA00022729"/>
    </source>
</evidence>
<dbReference type="OrthoDB" id="9777941at2"/>
<evidence type="ECO:0000256" key="4">
    <source>
        <dbReference type="SAM" id="SignalP"/>
    </source>
</evidence>
<dbReference type="Proteomes" id="UP000274097">
    <property type="component" value="Unassembled WGS sequence"/>
</dbReference>
<protein>
    <submittedName>
        <fullName evidence="6">Amino acid ABC transporter substrate-binding protein</fullName>
    </submittedName>
</protein>
<feature type="domain" description="Solute-binding protein family 3/N-terminal" evidence="5">
    <location>
        <begin position="58"/>
        <end position="286"/>
    </location>
</feature>
<reference evidence="6 9" key="1">
    <citation type="submission" date="2018-09" db="EMBL/GenBank/DDBJ databases">
        <title>Roseomonas sp. nov., isolated from feces of Tibetan antelopes in the Qinghai-Tibet plateau, China.</title>
        <authorList>
            <person name="Tian Z."/>
        </authorList>
    </citation>
    <scope>NUCLEOTIDE SEQUENCE [LARGE SCALE GENOMIC DNA]</scope>
    <source>
        <strain evidence="7 8">Z23</strain>
        <strain evidence="6 9">Z24</strain>
    </source>
</reference>
<dbReference type="Proteomes" id="UP000278036">
    <property type="component" value="Unassembled WGS sequence"/>
</dbReference>
<dbReference type="RefSeq" id="WP_120639604.1">
    <property type="nucleotide sequence ID" value="NZ_RAQU01000124.1"/>
</dbReference>
<keyword evidence="3 4" id="KW-0732">Signal</keyword>
<comment type="caution">
    <text evidence="6">The sequence shown here is derived from an EMBL/GenBank/DDBJ whole genome shotgun (WGS) entry which is preliminary data.</text>
</comment>
<dbReference type="Gene3D" id="3.40.190.10">
    <property type="entry name" value="Periplasmic binding protein-like II"/>
    <property type="match status" value="2"/>
</dbReference>